<keyword evidence="2" id="KW-1185">Reference proteome</keyword>
<comment type="caution">
    <text evidence="1">The sequence shown here is derived from an EMBL/GenBank/DDBJ whole genome shotgun (WGS) entry which is preliminary data.</text>
</comment>
<evidence type="ECO:0000313" key="2">
    <source>
        <dbReference type="Proteomes" id="UP001281147"/>
    </source>
</evidence>
<organism evidence="1 2">
    <name type="scientific">Vermiconidia calcicola</name>
    <dbReference type="NCBI Taxonomy" id="1690605"/>
    <lineage>
        <taxon>Eukaryota</taxon>
        <taxon>Fungi</taxon>
        <taxon>Dikarya</taxon>
        <taxon>Ascomycota</taxon>
        <taxon>Pezizomycotina</taxon>
        <taxon>Dothideomycetes</taxon>
        <taxon>Dothideomycetidae</taxon>
        <taxon>Mycosphaerellales</taxon>
        <taxon>Extremaceae</taxon>
        <taxon>Vermiconidia</taxon>
    </lineage>
</organism>
<proteinExistence type="predicted"/>
<dbReference type="Proteomes" id="UP001281147">
    <property type="component" value="Unassembled WGS sequence"/>
</dbReference>
<sequence length="901" mass="98449">MATKLASFGGPNPHTSGLFSDMTVDGPEIGTLVLIVDRAKNLPNRKTMGKQNPYCAGRLGKEAKKTETDRRGGQTPKWDQELRFTVHDSPDYNKLKISIFSEDKKTVELIGEAWVDLIEIIVPGGGKGDHWQGLMCKGKYAGELRLELTYYDSRPKPEAAPEGVVGPEDLRQSSGSEALRVKRRPLPSNPNSRHVTPDTIQGPGNPGRAKHGPRDLRLPSRANSTPPESIMNSQPNVGYGAPAPPTTQPYRAPSDALVHHAPPNEYYDEYDQYQEPQGFDDGAYAQPQQPDFLPQLPPSNRQRSPLPPPQPGFNDRPRPLPPQQRPHHHMALVHSQSAPVVPQAHPDPHAYGDEYQLRTDYPEPIPDLEYQHQQLQRRSHDDIPWQNGYNDAYADADALMGEPSSPPPPPPPVHSISAPVVPHYSPGHGYPPSTSPLAYGTTPPSGRHHSVPNSSPLQTLERSYGPSQRTPIRTHPARGSSVDGYTPPPDPHAYESPPASYPSGQGPSPYPRAQPVARPIPHRNTIADPYQASPSRPHPLSQEVPRPRSPQPRHVQSRPGYSPQPTEHPPYQNEHTGYDPAPTVIKPLAISPRPTPPHSQSTPAVRPRSSYNIQHPVRAFESSDNSPLSTSRPSPGAVQMSSRTTPLRKSVSPHPSPANSTGGGLPFSPDSFDVHNPHAQRSTLPQGNSPHTPYQVSPGSANVPREGASGPIVGWHGQEIDPSDHLPVDSWAPEPEVKIPNKTYGLGRDRDFGPRHVQATASPGARNLSKDTVVKFRTKSQPLPPTQPEPDGSNRLQKRTASPSKSPIMEPLGERHNFNAISVPDPYAQQEYSRGFYQSSSEQRGYGNYAPPSVSSPSADGLAREISAIDIGAGRHSRTGSVPTPTAYVPVRSHRDRNAFY</sequence>
<evidence type="ECO:0000313" key="1">
    <source>
        <dbReference type="EMBL" id="KAK3707854.1"/>
    </source>
</evidence>
<gene>
    <name evidence="1" type="ORF">LTR37_011856</name>
</gene>
<dbReference type="EMBL" id="JAUTXU010000106">
    <property type="protein sequence ID" value="KAK3707854.1"/>
    <property type="molecule type" value="Genomic_DNA"/>
</dbReference>
<reference evidence="1" key="1">
    <citation type="submission" date="2023-07" db="EMBL/GenBank/DDBJ databases">
        <title>Black Yeasts Isolated from many extreme environments.</title>
        <authorList>
            <person name="Coleine C."/>
            <person name="Stajich J.E."/>
            <person name="Selbmann L."/>
        </authorList>
    </citation>
    <scope>NUCLEOTIDE SEQUENCE</scope>
    <source>
        <strain evidence="1">CCFEE 5714</strain>
    </source>
</reference>
<accession>A0ACC3N103</accession>
<name>A0ACC3N103_9PEZI</name>
<protein>
    <submittedName>
        <fullName evidence="1">Uncharacterized protein</fullName>
    </submittedName>
</protein>